<feature type="transmembrane region" description="Helical" evidence="1">
    <location>
        <begin position="359"/>
        <end position="377"/>
    </location>
</feature>
<feature type="transmembrane region" description="Helical" evidence="1">
    <location>
        <begin position="44"/>
        <end position="61"/>
    </location>
</feature>
<feature type="transmembrane region" description="Helical" evidence="1">
    <location>
        <begin position="203"/>
        <end position="221"/>
    </location>
</feature>
<feature type="transmembrane region" description="Helical" evidence="1">
    <location>
        <begin position="68"/>
        <end position="89"/>
    </location>
</feature>
<dbReference type="RefSeq" id="WP_012543885.1">
    <property type="nucleotide sequence ID" value="NC_011295.1"/>
</dbReference>
<evidence type="ECO:0000313" key="2">
    <source>
        <dbReference type="EMBL" id="ACI17233.1"/>
    </source>
</evidence>
<proteinExistence type="predicted"/>
<dbReference type="KEGG" id="cpo:COPRO5265_1264"/>
<keyword evidence="1" id="KW-0472">Membrane</keyword>
<organism evidence="2 3">
    <name type="scientific">Coprothermobacter proteolyticus (strain ATCC 35245 / DSM 5265 / OCM 4 / BT)</name>
    <dbReference type="NCBI Taxonomy" id="309798"/>
    <lineage>
        <taxon>Bacteria</taxon>
        <taxon>Pseudomonadati</taxon>
        <taxon>Coprothermobacterota</taxon>
        <taxon>Coprothermobacteria</taxon>
        <taxon>Coprothermobacterales</taxon>
        <taxon>Coprothermobacteraceae</taxon>
        <taxon>Coprothermobacter</taxon>
    </lineage>
</organism>
<evidence type="ECO:0000256" key="1">
    <source>
        <dbReference type="SAM" id="Phobius"/>
    </source>
</evidence>
<protein>
    <submittedName>
        <fullName evidence="2">Uncharacterized protein</fullName>
    </submittedName>
</protein>
<reference evidence="2 3" key="2">
    <citation type="journal article" date="2014" name="Genome Announc.">
        <title>Complete Genome Sequence of Coprothermobacter proteolyticus DSM 5265.</title>
        <authorList>
            <person name="Alexiev A."/>
            <person name="Coil D.A."/>
            <person name="Badger J.H."/>
            <person name="Enticknap J."/>
            <person name="Ward N."/>
            <person name="Robb F.T."/>
            <person name="Eisen J.A."/>
        </authorList>
    </citation>
    <scope>NUCLEOTIDE SEQUENCE [LARGE SCALE GENOMIC DNA]</scope>
    <source>
        <strain evidence="3">ATCC 35245 / DSM 5265 / OCM 4 / BT</strain>
    </source>
</reference>
<dbReference type="OrthoDB" id="9939766at2"/>
<dbReference type="Proteomes" id="UP000001732">
    <property type="component" value="Chromosome"/>
</dbReference>
<name>B5Y9W9_COPPD</name>
<dbReference type="STRING" id="309798.COPRO5265_1264"/>
<feature type="transmembrane region" description="Helical" evidence="1">
    <location>
        <begin position="306"/>
        <end position="325"/>
    </location>
</feature>
<dbReference type="AlphaFoldDB" id="B5Y9W9"/>
<feature type="transmembrane region" description="Helical" evidence="1">
    <location>
        <begin position="280"/>
        <end position="299"/>
    </location>
</feature>
<reference evidence="3" key="1">
    <citation type="submission" date="2008-08" db="EMBL/GenBank/DDBJ databases">
        <title>The complete genome sequence of Coprothermobacter proteolyticus strain ATCC 5245 / DSM 5265 / BT.</title>
        <authorList>
            <person name="Dodson R.J."/>
            <person name="Durkin A.S."/>
            <person name="Wu M."/>
            <person name="Eisen J."/>
            <person name="Sutton G."/>
        </authorList>
    </citation>
    <scope>NUCLEOTIDE SEQUENCE [LARGE SCALE GENOMIC DNA]</scope>
    <source>
        <strain evidence="3">ATCC 35245 / DSM 5265 / OCM 4 / BT</strain>
    </source>
</reference>
<feature type="transmembrane region" description="Helical" evidence="1">
    <location>
        <begin position="178"/>
        <end position="196"/>
    </location>
</feature>
<accession>B5Y9W9</accession>
<keyword evidence="1" id="KW-1133">Transmembrane helix</keyword>
<feature type="transmembrane region" description="Helical" evidence="1">
    <location>
        <begin position="227"/>
        <end position="248"/>
    </location>
</feature>
<feature type="transmembrane region" description="Helical" evidence="1">
    <location>
        <begin position="148"/>
        <end position="166"/>
    </location>
</feature>
<keyword evidence="3" id="KW-1185">Reference proteome</keyword>
<gene>
    <name evidence="2" type="ordered locus">COPRO5265_1264</name>
</gene>
<evidence type="ECO:0000313" key="3">
    <source>
        <dbReference type="Proteomes" id="UP000001732"/>
    </source>
</evidence>
<sequence length="381" mass="42221">MDFLMVMPSLVIAVWEFLESKDYRFLFIAALGALWLVPFFRTTYWIGLVLLCASYLSLFVLSKKSIPLTFWVGLVLLIGSTAFRTYLAVGEPEKPSFWWLLPEKMAQRGSDFANNTDLTRNLAMLLDVGAITLIVFSSKYLSSVLSRLFSVSVMYMFMFFLWYPTFEVRLTPSYLDRVLWIIGLIPAVAYLLSVLGKSEPVESDFYFFFLVVYSLLFAPPRGGSFEFALLALVSFPWALLGNMAIPAVQTVVSSGLPPSVGFLFKTAGLASMFITASTVAIVRVYMLFLLVGLCYQVALQSSRKGVLSIIVSAILLFSGILTGFASKIAVNLYGGSGALFAIENVFNATNTWANVKLDIINMLIPFVIAILASYVFFGEGS</sequence>
<dbReference type="HOGENOM" id="CLU_725046_0_0_9"/>
<keyword evidence="1" id="KW-0812">Transmembrane</keyword>
<dbReference type="EMBL" id="CP001145">
    <property type="protein sequence ID" value="ACI17233.1"/>
    <property type="molecule type" value="Genomic_DNA"/>
</dbReference>